<dbReference type="OrthoDB" id="190098at2759"/>
<dbReference type="PROSITE" id="PS51918">
    <property type="entry name" value="RADICAL_SAM"/>
    <property type="match status" value="1"/>
</dbReference>
<evidence type="ECO:0000256" key="6">
    <source>
        <dbReference type="ARBA" id="ARBA00023004"/>
    </source>
</evidence>
<feature type="domain" description="MTTase N-terminal" evidence="11">
    <location>
        <begin position="134"/>
        <end position="256"/>
    </location>
</feature>
<evidence type="ECO:0000256" key="2">
    <source>
        <dbReference type="ARBA" id="ARBA00009815"/>
    </source>
</evidence>
<evidence type="ECO:0000256" key="7">
    <source>
        <dbReference type="ARBA" id="ARBA00023014"/>
    </source>
</evidence>
<keyword evidence="3" id="KW-0004">4Fe-4S</keyword>
<dbReference type="GO" id="GO:0005739">
    <property type="term" value="C:mitochondrion"/>
    <property type="evidence" value="ECO:0007669"/>
    <property type="project" value="TreeGrafter"/>
</dbReference>
<feature type="domain" description="TRAM" evidence="10">
    <location>
        <begin position="539"/>
        <end position="614"/>
    </location>
</feature>
<evidence type="ECO:0000313" key="13">
    <source>
        <dbReference type="EMBL" id="KAF7996989.1"/>
    </source>
</evidence>
<dbReference type="FunFam" id="3.80.30.20:FF:000003">
    <property type="entry name" value="CDK5 regulatory subunit-associated protein 1"/>
    <property type="match status" value="1"/>
</dbReference>
<dbReference type="GO" id="GO:0060255">
    <property type="term" value="P:regulation of macromolecule metabolic process"/>
    <property type="evidence" value="ECO:0007669"/>
    <property type="project" value="UniProtKB-ARBA"/>
</dbReference>
<dbReference type="GO" id="GO:0035597">
    <property type="term" value="F:tRNA-2-methylthio-N(6)-dimethylallyladenosine(37) synthase activity"/>
    <property type="evidence" value="ECO:0007669"/>
    <property type="project" value="TreeGrafter"/>
</dbReference>
<evidence type="ECO:0000256" key="8">
    <source>
        <dbReference type="ARBA" id="ARBA00053923"/>
    </source>
</evidence>
<dbReference type="SFLD" id="SFLDF00273">
    <property type="entry name" value="(dimethylallyl)adenosine_tRNA"/>
    <property type="match status" value="1"/>
</dbReference>
<dbReference type="PROSITE" id="PS01278">
    <property type="entry name" value="MTTASE_RADICAL"/>
    <property type="match status" value="1"/>
</dbReference>
<evidence type="ECO:0000256" key="1">
    <source>
        <dbReference type="ARBA" id="ARBA00001966"/>
    </source>
</evidence>
<dbReference type="InterPro" id="IPR020612">
    <property type="entry name" value="Methylthiotransferase_CS"/>
</dbReference>
<comment type="caution">
    <text evidence="13">The sequence shown here is derived from an EMBL/GenBank/DDBJ whole genome shotgun (WGS) entry which is preliminary data.</text>
</comment>
<dbReference type="PROSITE" id="PS50926">
    <property type="entry name" value="TRAM"/>
    <property type="match status" value="1"/>
</dbReference>
<dbReference type="InterPro" id="IPR013848">
    <property type="entry name" value="Methylthiotransferase_N"/>
</dbReference>
<dbReference type="InterPro" id="IPR006638">
    <property type="entry name" value="Elp3/MiaA/NifB-like_rSAM"/>
</dbReference>
<dbReference type="NCBIfam" id="TIGR01574">
    <property type="entry name" value="miaB-methiolase"/>
    <property type="match status" value="1"/>
</dbReference>
<dbReference type="AlphaFoldDB" id="A0A835CUF7"/>
<evidence type="ECO:0000259" key="10">
    <source>
        <dbReference type="PROSITE" id="PS50926"/>
    </source>
</evidence>
<dbReference type="InterPro" id="IPR058240">
    <property type="entry name" value="rSAM_sf"/>
</dbReference>
<dbReference type="InterPro" id="IPR038135">
    <property type="entry name" value="Methylthiotransferase_N_sf"/>
</dbReference>
<dbReference type="SUPFAM" id="SSF102114">
    <property type="entry name" value="Radical SAM enzymes"/>
    <property type="match status" value="1"/>
</dbReference>
<dbReference type="InterPro" id="IPR006463">
    <property type="entry name" value="MiaB_methiolase"/>
</dbReference>
<dbReference type="InterPro" id="IPR007197">
    <property type="entry name" value="rSAM"/>
</dbReference>
<keyword evidence="7" id="KW-0411">Iron-sulfur</keyword>
<evidence type="ECO:0000259" key="11">
    <source>
        <dbReference type="PROSITE" id="PS51449"/>
    </source>
</evidence>
<feature type="domain" description="Radical SAM core" evidence="12">
    <location>
        <begin position="280"/>
        <end position="536"/>
    </location>
</feature>
<dbReference type="InterPro" id="IPR023404">
    <property type="entry name" value="rSAM_horseshoe"/>
</dbReference>
<name>A0A835CUF7_APHGI</name>
<dbReference type="NCBIfam" id="TIGR00089">
    <property type="entry name" value="MiaB/RimO family radical SAM methylthiotransferase"/>
    <property type="match status" value="1"/>
</dbReference>
<dbReference type="Pfam" id="PF00919">
    <property type="entry name" value="UPF0004"/>
    <property type="match status" value="1"/>
</dbReference>
<dbReference type="GO" id="GO:0080090">
    <property type="term" value="P:regulation of primary metabolic process"/>
    <property type="evidence" value="ECO:0007669"/>
    <property type="project" value="UniProtKB-ARBA"/>
</dbReference>
<dbReference type="PANTHER" id="PTHR43020:SF2">
    <property type="entry name" value="MITOCHONDRIAL TRNA METHYLTHIOTRANSFERASE CDK5RAP1"/>
    <property type="match status" value="1"/>
</dbReference>
<keyword evidence="5" id="KW-0479">Metal-binding</keyword>
<comment type="cofactor">
    <cofactor evidence="1">
        <name>[4Fe-4S] cluster</name>
        <dbReference type="ChEBI" id="CHEBI:49883"/>
    </cofactor>
</comment>
<proteinExistence type="inferred from homology"/>
<accession>A0A835CUF7</accession>
<keyword evidence="6" id="KW-0408">Iron</keyword>
<dbReference type="Proteomes" id="UP000639338">
    <property type="component" value="Unassembled WGS sequence"/>
</dbReference>
<reference evidence="13 14" key="1">
    <citation type="submission" date="2020-08" db="EMBL/GenBank/DDBJ databases">
        <title>Aphidius gifuensis genome sequencing and assembly.</title>
        <authorList>
            <person name="Du Z."/>
        </authorList>
    </citation>
    <scope>NUCLEOTIDE SEQUENCE [LARGE SCALE GENOMIC DNA]</scope>
    <source>
        <strain evidence="13">YNYX2018</strain>
        <tissue evidence="13">Adults</tissue>
    </source>
</reference>
<dbReference type="Pfam" id="PF01938">
    <property type="entry name" value="TRAM"/>
    <property type="match status" value="1"/>
</dbReference>
<comment type="function">
    <text evidence="8">Potential regulator of CDK5 activity.</text>
</comment>
<dbReference type="SFLD" id="SFLDG01082">
    <property type="entry name" value="B12-binding_domain_containing"/>
    <property type="match status" value="1"/>
</dbReference>
<dbReference type="Pfam" id="PF04055">
    <property type="entry name" value="Radical_SAM"/>
    <property type="match status" value="1"/>
</dbReference>
<evidence type="ECO:0000256" key="9">
    <source>
        <dbReference type="ARBA" id="ARBA00074452"/>
    </source>
</evidence>
<gene>
    <name evidence="13" type="ORF">HCN44_005266</name>
</gene>
<evidence type="ECO:0000256" key="5">
    <source>
        <dbReference type="ARBA" id="ARBA00022723"/>
    </source>
</evidence>
<dbReference type="SMART" id="SM00729">
    <property type="entry name" value="Elp3"/>
    <property type="match status" value="1"/>
</dbReference>
<dbReference type="EMBL" id="JACMRX010000001">
    <property type="protein sequence ID" value="KAF7996989.1"/>
    <property type="molecule type" value="Genomic_DNA"/>
</dbReference>
<keyword evidence="14" id="KW-1185">Reference proteome</keyword>
<evidence type="ECO:0000313" key="14">
    <source>
        <dbReference type="Proteomes" id="UP000639338"/>
    </source>
</evidence>
<dbReference type="Gene3D" id="3.80.30.20">
    <property type="entry name" value="tm_1862 like domain"/>
    <property type="match status" value="1"/>
</dbReference>
<dbReference type="GO" id="GO:0051539">
    <property type="term" value="F:4 iron, 4 sulfur cluster binding"/>
    <property type="evidence" value="ECO:0007669"/>
    <property type="project" value="UniProtKB-KW"/>
</dbReference>
<dbReference type="SFLD" id="SFLDF00413">
    <property type="entry name" value="CDK5RAP1"/>
    <property type="match status" value="1"/>
</dbReference>
<dbReference type="FunFam" id="3.40.50.12160:FF:000003">
    <property type="entry name" value="CDK5 regulatory subunit-associated protein 1"/>
    <property type="match status" value="1"/>
</dbReference>
<evidence type="ECO:0000259" key="12">
    <source>
        <dbReference type="PROSITE" id="PS51918"/>
    </source>
</evidence>
<organism evidence="13 14">
    <name type="scientific">Aphidius gifuensis</name>
    <name type="common">Parasitoid wasp</name>
    <dbReference type="NCBI Taxonomy" id="684658"/>
    <lineage>
        <taxon>Eukaryota</taxon>
        <taxon>Metazoa</taxon>
        <taxon>Ecdysozoa</taxon>
        <taxon>Arthropoda</taxon>
        <taxon>Hexapoda</taxon>
        <taxon>Insecta</taxon>
        <taxon>Pterygota</taxon>
        <taxon>Neoptera</taxon>
        <taxon>Endopterygota</taxon>
        <taxon>Hymenoptera</taxon>
        <taxon>Apocrita</taxon>
        <taxon>Ichneumonoidea</taxon>
        <taxon>Braconidae</taxon>
        <taxon>Aphidiinae</taxon>
        <taxon>Aphidius</taxon>
    </lineage>
</organism>
<evidence type="ECO:0000256" key="4">
    <source>
        <dbReference type="ARBA" id="ARBA00022691"/>
    </source>
</evidence>
<dbReference type="SFLD" id="SFLDS00029">
    <property type="entry name" value="Radical_SAM"/>
    <property type="match status" value="1"/>
</dbReference>
<dbReference type="InterPro" id="IPR002792">
    <property type="entry name" value="TRAM_dom"/>
</dbReference>
<keyword evidence="4" id="KW-0949">S-adenosyl-L-methionine</keyword>
<dbReference type="SFLD" id="SFLDG01061">
    <property type="entry name" value="methylthiotransferase"/>
    <property type="match status" value="1"/>
</dbReference>
<dbReference type="Gene3D" id="3.40.50.12160">
    <property type="entry name" value="Methylthiotransferase, N-terminal domain"/>
    <property type="match status" value="1"/>
</dbReference>
<comment type="similarity">
    <text evidence="2">Belongs to the methylthiotransferase family. MiaB subfamily.</text>
</comment>
<dbReference type="InterPro" id="IPR005839">
    <property type="entry name" value="Methylthiotransferase"/>
</dbReference>
<dbReference type="GO" id="GO:0046872">
    <property type="term" value="F:metal ion binding"/>
    <property type="evidence" value="ECO:0007669"/>
    <property type="project" value="UniProtKB-KW"/>
</dbReference>
<dbReference type="PANTHER" id="PTHR43020">
    <property type="entry name" value="CDK5 REGULATORY SUBUNIT-ASSOCIATED PROTEIN 1"/>
    <property type="match status" value="1"/>
</dbReference>
<sequence length="636" mass="72660">MSGIRYVTSRFGIGQSRNLLSKNWHKNCELIRNNDINRIFYNLYSKTINVNNRIEDNELINNIELPDGINLPNDSTINKVASIADKTKKRTLPNGPDLADFILLNSQATKEKNSISYHRYRKHPYLRDSYGPNQNVYFDVYGCQMNVNDTEVVWSVLKKHGYNRTMDIEEADIILIVTCAIREGAEQKVWGRLDSLTSLKKKRHQMVSKLPLRIGVLGCMAERLKEKILDKKKMVDIVAGPDSYRDLPRLLSITETHDTAINVALSFDETYADITPVRLNPDSLSAFVTIMRGCDNMCTYCIVPFVRGRERSRPAESIIDEVRKLSDEGVKEVTLLGQNVNSYRDLTKSDNYQEQNNLTKLAKGFKTVYKPKIGGIRFSDLLDKVSLVNPEMRIRFTSPHPKDFPDEVLQLISERPNICKQLHLPAQSGNSAVLERMRRGYTRESYIELVNHIRDIIPTIKLSSDFIAGFCGETESEFIDTLTLMETVQYNNAFLFAYSLREKTTAHRRLNDNVTQAVKNDRLQRMISLFRGHAEKLNRMQVGTQQLVLIEGKSRRSNETLSGRTDGNTRVLIPNPAIPSNVKSDTMRDIKPGDYIVAQICGSNSNSLTGIPLYHSTISDYQLRSENNNSQYMRRL</sequence>
<evidence type="ECO:0000256" key="3">
    <source>
        <dbReference type="ARBA" id="ARBA00022485"/>
    </source>
</evidence>
<dbReference type="PROSITE" id="PS51449">
    <property type="entry name" value="MTTASE_N"/>
    <property type="match status" value="1"/>
</dbReference>
<dbReference type="GO" id="GO:0005829">
    <property type="term" value="C:cytosol"/>
    <property type="evidence" value="ECO:0007669"/>
    <property type="project" value="TreeGrafter"/>
</dbReference>
<protein>
    <recommendedName>
        <fullName evidence="9">CDK5RAP1-like protein</fullName>
    </recommendedName>
</protein>